<organism evidence="1 2">
    <name type="scientific">Candidatus Marithioploca araucensis</name>
    <dbReference type="NCBI Taxonomy" id="70273"/>
    <lineage>
        <taxon>Bacteria</taxon>
        <taxon>Pseudomonadati</taxon>
        <taxon>Pseudomonadota</taxon>
        <taxon>Gammaproteobacteria</taxon>
        <taxon>Thiotrichales</taxon>
        <taxon>Thiotrichaceae</taxon>
        <taxon>Candidatus Marithioploca</taxon>
    </lineage>
</organism>
<comment type="caution">
    <text evidence="1">The sequence shown here is derived from an EMBL/GenBank/DDBJ whole genome shotgun (WGS) entry which is preliminary data.</text>
</comment>
<gene>
    <name evidence="1" type="ORF">QUF54_04060</name>
</gene>
<evidence type="ECO:0000313" key="2">
    <source>
        <dbReference type="Proteomes" id="UP001171945"/>
    </source>
</evidence>
<proteinExistence type="predicted"/>
<reference evidence="1" key="1">
    <citation type="submission" date="2023-06" db="EMBL/GenBank/DDBJ databases">
        <title>Uncultivated large filamentous bacteria from sulfidic sediments reveal new species and different genomic features in energy metabolism and defense.</title>
        <authorList>
            <person name="Fonseca A."/>
        </authorList>
    </citation>
    <scope>NUCLEOTIDE SEQUENCE</scope>
    <source>
        <strain evidence="1">HSG4</strain>
    </source>
</reference>
<dbReference type="EMBL" id="JAUCGM010000178">
    <property type="protein sequence ID" value="MDM8562508.1"/>
    <property type="molecule type" value="Genomic_DNA"/>
</dbReference>
<sequence>MQSSFDIAFIRRFALIIGNQNAVDLTVLFLRRCHELFIDGLRVYCRKIKLLFFG</sequence>
<dbReference type="Proteomes" id="UP001171945">
    <property type="component" value="Unassembled WGS sequence"/>
</dbReference>
<evidence type="ECO:0000313" key="1">
    <source>
        <dbReference type="EMBL" id="MDM8562508.1"/>
    </source>
</evidence>
<name>A0ABT7VS57_9GAMM</name>
<keyword evidence="2" id="KW-1185">Reference proteome</keyword>
<accession>A0ABT7VS57</accession>
<protein>
    <submittedName>
        <fullName evidence="1">Uncharacterized protein</fullName>
    </submittedName>
</protein>